<name>A0A0S6W706_VECG1</name>
<dbReference type="HOGENOM" id="CLU_2244630_0_0_0"/>
<evidence type="ECO:0000313" key="1">
    <source>
        <dbReference type="EMBL" id="GAK55437.1"/>
    </source>
</evidence>
<dbReference type="EMBL" id="DF820463">
    <property type="protein sequence ID" value="GAK55437.1"/>
    <property type="molecule type" value="Genomic_DNA"/>
</dbReference>
<sequence length="104" mass="12105">MSDQALENWRISCENLKQELAMIAEGLPPDQQELINQAVAMIDMKLTNFQRIDVYTIAEKTTDEAFLTIRDFYKTRMALEEVDSVLFKQQLQVTQGEGIPWEMF</sequence>
<gene>
    <name evidence="1" type="ORF">U27_02271</name>
</gene>
<protein>
    <submittedName>
        <fullName evidence="1">Uncharacterized protein</fullName>
    </submittedName>
</protein>
<accession>A0A0S6W706</accession>
<dbReference type="AlphaFoldDB" id="A0A0S6W706"/>
<dbReference type="Proteomes" id="UP000030661">
    <property type="component" value="Unassembled WGS sequence"/>
</dbReference>
<keyword evidence="2" id="KW-1185">Reference proteome</keyword>
<evidence type="ECO:0000313" key="2">
    <source>
        <dbReference type="Proteomes" id="UP000030661"/>
    </source>
</evidence>
<dbReference type="STRING" id="1499967.U27_02271"/>
<reference evidence="1" key="1">
    <citation type="journal article" date="2015" name="PeerJ">
        <title>First genomic representation of candidate bacterial phylum KSB3 points to enhanced environmental sensing as a trigger of wastewater bulking.</title>
        <authorList>
            <person name="Sekiguchi Y."/>
            <person name="Ohashi A."/>
            <person name="Parks D.H."/>
            <person name="Yamauchi T."/>
            <person name="Tyson G.W."/>
            <person name="Hugenholtz P."/>
        </authorList>
    </citation>
    <scope>NUCLEOTIDE SEQUENCE [LARGE SCALE GENOMIC DNA]</scope>
</reference>
<proteinExistence type="predicted"/>
<organism evidence="1">
    <name type="scientific">Vecturithrix granuli</name>
    <dbReference type="NCBI Taxonomy" id="1499967"/>
    <lineage>
        <taxon>Bacteria</taxon>
        <taxon>Candidatus Moduliflexota</taxon>
        <taxon>Candidatus Vecturitrichia</taxon>
        <taxon>Candidatus Vecturitrichales</taxon>
        <taxon>Candidatus Vecturitrichaceae</taxon>
        <taxon>Candidatus Vecturithrix</taxon>
    </lineage>
</organism>